<dbReference type="Proteomes" id="UP001149821">
    <property type="component" value="Unassembled WGS sequence"/>
</dbReference>
<accession>A0ABT5QKN3</accession>
<dbReference type="InterPro" id="IPR017738">
    <property type="entry name" value="T6SS-assoc_VCA0118"/>
</dbReference>
<name>A0ABT5QKN3_9GAMM</name>
<evidence type="ECO:0000313" key="3">
    <source>
        <dbReference type="Proteomes" id="UP001149821"/>
    </source>
</evidence>
<keyword evidence="3" id="KW-1185">Reference proteome</keyword>
<dbReference type="RefSeq" id="WP_274141067.1">
    <property type="nucleotide sequence ID" value="NZ_JAJUBB010000003.1"/>
</dbReference>
<keyword evidence="1" id="KW-0732">Signal</keyword>
<dbReference type="Pfam" id="PF11319">
    <property type="entry name" value="VasI"/>
    <property type="match status" value="1"/>
</dbReference>
<gene>
    <name evidence="2" type="ORF">LRP49_06535</name>
</gene>
<organism evidence="2 3">
    <name type="scientific">Enterovibrio qingdaonensis</name>
    <dbReference type="NCBI Taxonomy" id="2899818"/>
    <lineage>
        <taxon>Bacteria</taxon>
        <taxon>Pseudomonadati</taxon>
        <taxon>Pseudomonadota</taxon>
        <taxon>Gammaproteobacteria</taxon>
        <taxon>Vibrionales</taxon>
        <taxon>Vibrionaceae</taxon>
        <taxon>Enterovibrio</taxon>
    </lineage>
</organism>
<feature type="signal peptide" evidence="1">
    <location>
        <begin position="1"/>
        <end position="21"/>
    </location>
</feature>
<dbReference type="EMBL" id="JAJUBB010000003">
    <property type="protein sequence ID" value="MDD1780856.1"/>
    <property type="molecule type" value="Genomic_DNA"/>
</dbReference>
<feature type="chain" id="PRO_5046037462" evidence="1">
    <location>
        <begin position="22"/>
        <end position="201"/>
    </location>
</feature>
<evidence type="ECO:0000256" key="1">
    <source>
        <dbReference type="SAM" id="SignalP"/>
    </source>
</evidence>
<sequence>MNKKVFWAGMLLFSASASSHGLDDVLSECASIIGKSARVSCYDALATKLNVVSSNTVSRSHIAMGNWALSEIMSPIDDSETVTIRLRELPGKNKWREAIDLVARCRNGKTELYISWNNFLGGEAHVLTRVGNEKAVGANWQLSGDKRTTFHSQPTSFLKTISTSNRLVAQITPYNENAITAIFDTTGLDNAVMPIRKLCQW</sequence>
<proteinExistence type="predicted"/>
<protein>
    <submittedName>
        <fullName evidence="2">Type VI secretion protein</fullName>
    </submittedName>
</protein>
<reference evidence="2" key="1">
    <citation type="submission" date="2021-12" db="EMBL/GenBank/DDBJ databases">
        <title>Enterovibrio ZSDZ35 sp. nov. and Enterovibrio ZSDZ42 sp. nov., isolated from coastal seawater in Qingdao.</title>
        <authorList>
            <person name="Zhang P."/>
        </authorList>
    </citation>
    <scope>NUCLEOTIDE SEQUENCE</scope>
    <source>
        <strain evidence="2">ZSDZ35</strain>
    </source>
</reference>
<evidence type="ECO:0000313" key="2">
    <source>
        <dbReference type="EMBL" id="MDD1780856.1"/>
    </source>
</evidence>
<comment type="caution">
    <text evidence="2">The sequence shown here is derived from an EMBL/GenBank/DDBJ whole genome shotgun (WGS) entry which is preliminary data.</text>
</comment>